<keyword evidence="2" id="KW-0812">Transmembrane</keyword>
<dbReference type="SUPFAM" id="SSF51735">
    <property type="entry name" value="NAD(P)-binding Rossmann-fold domains"/>
    <property type="match status" value="2"/>
</dbReference>
<keyword evidence="2" id="KW-0472">Membrane</keyword>
<sequence>MKNTFLNLSRRQKQLIAAITDAICLPLIFSLALALHLETLQGSTFGHFTWWALATSLFAIPTFAMLGLYRAVVRYIDQKIIGTVVAGVTLSVLVLAETAHQLQAPLLTPAVFIIYSVTAVLYVLISRLIARSIFAGAYIGGDRRRVAIYGAGQGGSLLANALKPSREYNPILFVDDNPQRQNTTIGGIRVYSPAHLGRLAAQHNIDTVLLAMPSLSTDEQRLIVARLADLKLKIKITPPIADLLRGNAQVQDVREIEIDDLLGRNSVAPDPHLMSPCIEGKAVLVSGAGGSIGSELCRQIILLKPSRLALLELSEFALYSIEQELKEIIAMHGLEVELLPFVGSVLDYEKCKRIMTSLGIETVYHAAAYKHVPLVEHNPIEGIRNNVFGTLNFAKAAIAASVNCFILISTDKAVRPTNVMGATKRLAELILQAFTRQGSNTRFSMVRFGNVLGSSGSVVPLFRKQIAAGGPITLTHPEITRYFMTIPEAAQLVLQAGSMATGGDVFVLDMGEPVRIADLAQRMVQLSGQEVKSPACPHGNIEIRFIGLRPGEKLYEELLIGNNVSGTSHPLIMRAQETEIDWPFLEIMLKQLDEACDRMEHDTIRNQLMKMVREYRPNSPISDLLWLEQEPQEIIETMRADTIA</sequence>
<dbReference type="RefSeq" id="WP_155436926.1">
    <property type="nucleotide sequence ID" value="NZ_WNLA01000001.1"/>
</dbReference>
<feature type="domain" description="Polysaccharide biosynthesis protein CapD-like" evidence="3">
    <location>
        <begin position="283"/>
        <end position="576"/>
    </location>
</feature>
<dbReference type="Gene3D" id="3.40.50.720">
    <property type="entry name" value="NAD(P)-binding Rossmann-like Domain"/>
    <property type="match status" value="2"/>
</dbReference>
<proteinExistence type="inferred from homology"/>
<comment type="caution">
    <text evidence="4">The sequence shown here is derived from an EMBL/GenBank/DDBJ whole genome shotgun (WGS) entry which is preliminary data.</text>
</comment>
<dbReference type="InterPro" id="IPR036291">
    <property type="entry name" value="NAD(P)-bd_dom_sf"/>
</dbReference>
<comment type="similarity">
    <text evidence="1">Belongs to the polysaccharide synthase family.</text>
</comment>
<organism evidence="4 5">
    <name type="scientific">Pseudoduganella ginsengisoli</name>
    <dbReference type="NCBI Taxonomy" id="1462440"/>
    <lineage>
        <taxon>Bacteria</taxon>
        <taxon>Pseudomonadati</taxon>
        <taxon>Pseudomonadota</taxon>
        <taxon>Betaproteobacteria</taxon>
        <taxon>Burkholderiales</taxon>
        <taxon>Oxalobacteraceae</taxon>
        <taxon>Telluria group</taxon>
        <taxon>Pseudoduganella</taxon>
    </lineage>
</organism>
<feature type="transmembrane region" description="Helical" evidence="2">
    <location>
        <begin position="15"/>
        <end position="36"/>
    </location>
</feature>
<dbReference type="AlphaFoldDB" id="A0A6L6PTT6"/>
<dbReference type="Pfam" id="PF02719">
    <property type="entry name" value="Polysacc_synt_2"/>
    <property type="match status" value="1"/>
</dbReference>
<evidence type="ECO:0000313" key="5">
    <source>
        <dbReference type="Proteomes" id="UP000484015"/>
    </source>
</evidence>
<dbReference type="OrthoDB" id="9803111at2"/>
<evidence type="ECO:0000259" key="3">
    <source>
        <dbReference type="Pfam" id="PF02719"/>
    </source>
</evidence>
<dbReference type="Proteomes" id="UP000484015">
    <property type="component" value="Unassembled WGS sequence"/>
</dbReference>
<dbReference type="PANTHER" id="PTHR43318">
    <property type="entry name" value="UDP-N-ACETYLGLUCOSAMINE 4,6-DEHYDRATASE"/>
    <property type="match status" value="1"/>
</dbReference>
<feature type="transmembrane region" description="Helical" evidence="2">
    <location>
        <begin position="48"/>
        <end position="68"/>
    </location>
</feature>
<reference evidence="4 5" key="1">
    <citation type="submission" date="2019-11" db="EMBL/GenBank/DDBJ databases">
        <title>Type strains purchased from KCTC, JCM and DSMZ.</title>
        <authorList>
            <person name="Lu H."/>
        </authorList>
    </citation>
    <scope>NUCLEOTIDE SEQUENCE [LARGE SCALE GENOMIC DNA]</scope>
    <source>
        <strain evidence="4 5">KCTC 42409</strain>
    </source>
</reference>
<feature type="transmembrane region" description="Helical" evidence="2">
    <location>
        <begin position="106"/>
        <end position="125"/>
    </location>
</feature>
<dbReference type="InterPro" id="IPR003869">
    <property type="entry name" value="Polysac_CapD-like"/>
</dbReference>
<evidence type="ECO:0000256" key="1">
    <source>
        <dbReference type="ARBA" id="ARBA00007430"/>
    </source>
</evidence>
<accession>A0A6L6PTT6</accession>
<dbReference type="Pfam" id="PF13727">
    <property type="entry name" value="CoA_binding_3"/>
    <property type="match status" value="1"/>
</dbReference>
<evidence type="ECO:0000313" key="4">
    <source>
        <dbReference type="EMBL" id="MTW00494.1"/>
    </source>
</evidence>
<dbReference type="EMBL" id="WNLA01000001">
    <property type="protein sequence ID" value="MTW00494.1"/>
    <property type="molecule type" value="Genomic_DNA"/>
</dbReference>
<name>A0A6L6PTT6_9BURK</name>
<gene>
    <name evidence="4" type="ORF">GM668_00175</name>
</gene>
<evidence type="ECO:0000256" key="2">
    <source>
        <dbReference type="SAM" id="Phobius"/>
    </source>
</evidence>
<keyword evidence="5" id="KW-1185">Reference proteome</keyword>
<protein>
    <submittedName>
        <fullName evidence="4">NAD-dependent epimerase/dehydratase family protein</fullName>
    </submittedName>
</protein>
<dbReference type="InterPro" id="IPR051203">
    <property type="entry name" value="Polysaccharide_Synthase-Rel"/>
</dbReference>
<dbReference type="PANTHER" id="PTHR43318:SF1">
    <property type="entry name" value="POLYSACCHARIDE BIOSYNTHESIS PROTEIN EPSC-RELATED"/>
    <property type="match status" value="1"/>
</dbReference>
<keyword evidence="2" id="KW-1133">Transmembrane helix</keyword>
<dbReference type="CDD" id="cd05237">
    <property type="entry name" value="UDP_invert_4-6DH_SDR_e"/>
    <property type="match status" value="1"/>
</dbReference>